<dbReference type="STRING" id="571913.VV02_16835"/>
<dbReference type="EMBL" id="CP011112">
    <property type="protein sequence ID" value="AKU19025.1"/>
    <property type="molecule type" value="Genomic_DNA"/>
</dbReference>
<dbReference type="CDD" id="cd00683">
    <property type="entry name" value="Trans_IPPS_HH"/>
    <property type="match status" value="1"/>
</dbReference>
<dbReference type="UniPathway" id="UPA00799"/>
<dbReference type="SFLD" id="SFLDS00005">
    <property type="entry name" value="Isoprenoid_Synthase_Type_I"/>
    <property type="match status" value="1"/>
</dbReference>
<name>A0A0K1JR47_9MICO</name>
<protein>
    <submittedName>
        <fullName evidence="3">Uncharacterized protein</fullName>
    </submittedName>
</protein>
<accession>A0A0K1JR47</accession>
<dbReference type="PANTHER" id="PTHR31480">
    <property type="entry name" value="BIFUNCTIONAL LYCOPENE CYCLASE/PHYTOENE SYNTHASE"/>
    <property type="match status" value="1"/>
</dbReference>
<dbReference type="SFLD" id="SFLDG01018">
    <property type="entry name" value="Squalene/Phytoene_Synthase_Lik"/>
    <property type="match status" value="1"/>
</dbReference>
<dbReference type="InterPro" id="IPR002060">
    <property type="entry name" value="Squ/phyt_synthse"/>
</dbReference>
<dbReference type="GO" id="GO:0016117">
    <property type="term" value="P:carotenoid biosynthetic process"/>
    <property type="evidence" value="ECO:0007669"/>
    <property type="project" value="UniProtKB-ARBA"/>
</dbReference>
<comment type="pathway">
    <text evidence="1">Carotenoid biosynthesis; phytoene biosynthesis.</text>
</comment>
<sequence length="305" mass="34019">MSAPGLEAAYACCRAIHRRYGRTFYLATRLLPRDRRPHVHALYAFARVADEMVDSPAAQRDSGATFLVWSATATETLRASSPPDAADEPVLAATWHTLRTFDLDPRLIEEFLRSMAMDLSVARYATWDDLRDYMRGSAAVIGEMMAPVLGAHTDAARLHAGLLGEAFQLTNFVRDVAEDHERGRIYLPQADLTRHGVTDLDIAEAARTTVPSDGVRRLIAFEIARARSLYELASPGVAEVDWWARPCLRVATRLYAGILDEVEALDLNVFADRAVVPRSRRLRAVATAWRHLPHENDPAEPRPHS</sequence>
<dbReference type="InterPro" id="IPR044843">
    <property type="entry name" value="Trans_IPPS_bact-type"/>
</dbReference>
<dbReference type="AlphaFoldDB" id="A0A0K1JR47"/>
<keyword evidence="2" id="KW-0808">Transferase</keyword>
<dbReference type="InterPro" id="IPR033904">
    <property type="entry name" value="Trans_IPPS_HH"/>
</dbReference>
<proteinExistence type="predicted"/>
<dbReference type="SFLD" id="SFLDG01212">
    <property type="entry name" value="Phytoene_synthase_like"/>
    <property type="match status" value="1"/>
</dbReference>
<keyword evidence="4" id="KW-1185">Reference proteome</keyword>
<organism evidence="3 4">
    <name type="scientific">Luteipulveratus mongoliensis</name>
    <dbReference type="NCBI Taxonomy" id="571913"/>
    <lineage>
        <taxon>Bacteria</taxon>
        <taxon>Bacillati</taxon>
        <taxon>Actinomycetota</taxon>
        <taxon>Actinomycetes</taxon>
        <taxon>Micrococcales</taxon>
        <taxon>Dermacoccaceae</taxon>
        <taxon>Luteipulveratus</taxon>
    </lineage>
</organism>
<evidence type="ECO:0000256" key="1">
    <source>
        <dbReference type="ARBA" id="ARBA00004684"/>
    </source>
</evidence>
<dbReference type="InterPro" id="IPR019845">
    <property type="entry name" value="Squalene/phytoene_synthase_CS"/>
</dbReference>
<dbReference type="RefSeq" id="WP_083450568.1">
    <property type="nucleotide sequence ID" value="NZ_CP011112.1"/>
</dbReference>
<dbReference type="GO" id="GO:0051996">
    <property type="term" value="F:squalene synthase [NAD(P)H] activity"/>
    <property type="evidence" value="ECO:0007669"/>
    <property type="project" value="InterPro"/>
</dbReference>
<dbReference type="PATRIC" id="fig|571913.6.peg.3415"/>
<evidence type="ECO:0000313" key="4">
    <source>
        <dbReference type="Proteomes" id="UP000066480"/>
    </source>
</evidence>
<dbReference type="Gene3D" id="1.10.600.10">
    <property type="entry name" value="Farnesyl Diphosphate Synthase"/>
    <property type="match status" value="1"/>
</dbReference>
<dbReference type="KEGG" id="lmoi:VV02_16835"/>
<evidence type="ECO:0000313" key="3">
    <source>
        <dbReference type="EMBL" id="AKU19025.1"/>
    </source>
</evidence>
<dbReference type="PROSITE" id="PS01045">
    <property type="entry name" value="SQUALEN_PHYTOEN_SYN_2"/>
    <property type="match status" value="1"/>
</dbReference>
<dbReference type="GO" id="GO:0004311">
    <property type="term" value="F:geranylgeranyl diphosphate synthase activity"/>
    <property type="evidence" value="ECO:0007669"/>
    <property type="project" value="InterPro"/>
</dbReference>
<gene>
    <name evidence="3" type="ORF">VV02_16835</name>
</gene>
<dbReference type="PROSITE" id="PS01044">
    <property type="entry name" value="SQUALEN_PHYTOEN_SYN_1"/>
    <property type="match status" value="1"/>
</dbReference>
<dbReference type="SUPFAM" id="SSF48576">
    <property type="entry name" value="Terpenoid synthases"/>
    <property type="match status" value="1"/>
</dbReference>
<dbReference type="OrthoDB" id="9807580at2"/>
<reference evidence="3 4" key="1">
    <citation type="submission" date="2015-03" db="EMBL/GenBank/DDBJ databases">
        <title>Luteipulveratus halotolerans sp. nov., a novel actinobacterium (Dermacoccaceae) from Sarawak, Malaysia.</title>
        <authorList>
            <person name="Juboi H."/>
            <person name="Basik A."/>
            <person name="Shamsul S.S."/>
            <person name="Arnold P."/>
            <person name="Schmitt E.K."/>
            <person name="Sanglier J.-J."/>
            <person name="Yeo T."/>
        </authorList>
    </citation>
    <scope>NUCLEOTIDE SEQUENCE [LARGE SCALE GENOMIC DNA]</scope>
    <source>
        <strain evidence="3 4">MN07-A0370</strain>
    </source>
</reference>
<dbReference type="Proteomes" id="UP000066480">
    <property type="component" value="Chromosome"/>
</dbReference>
<dbReference type="Pfam" id="PF00494">
    <property type="entry name" value="SQS_PSY"/>
    <property type="match status" value="1"/>
</dbReference>
<dbReference type="InterPro" id="IPR008949">
    <property type="entry name" value="Isoprenoid_synthase_dom_sf"/>
</dbReference>
<evidence type="ECO:0000256" key="2">
    <source>
        <dbReference type="ARBA" id="ARBA00022679"/>
    </source>
</evidence>